<feature type="region of interest" description="Disordered" evidence="7">
    <location>
        <begin position="831"/>
        <end position="947"/>
    </location>
</feature>
<gene>
    <name evidence="11" type="ORF">K432DRAFT_382957</name>
</gene>
<dbReference type="InterPro" id="IPR028846">
    <property type="entry name" value="Recoverin"/>
</dbReference>
<feature type="region of interest" description="Disordered" evidence="7">
    <location>
        <begin position="573"/>
        <end position="656"/>
    </location>
</feature>
<dbReference type="SUPFAM" id="SSF57850">
    <property type="entry name" value="RING/U-box"/>
    <property type="match status" value="1"/>
</dbReference>
<keyword evidence="12" id="KW-1185">Reference proteome</keyword>
<organism evidence="11 12">
    <name type="scientific">Lepidopterella palustris CBS 459.81</name>
    <dbReference type="NCBI Taxonomy" id="1314670"/>
    <lineage>
        <taxon>Eukaryota</taxon>
        <taxon>Fungi</taxon>
        <taxon>Dikarya</taxon>
        <taxon>Ascomycota</taxon>
        <taxon>Pezizomycotina</taxon>
        <taxon>Dothideomycetes</taxon>
        <taxon>Pleosporomycetidae</taxon>
        <taxon>Mytilinidiales</taxon>
        <taxon>Argynnaceae</taxon>
        <taxon>Lepidopterella</taxon>
    </lineage>
</organism>
<proteinExistence type="predicted"/>
<evidence type="ECO:0000256" key="2">
    <source>
        <dbReference type="ARBA" id="ARBA00022737"/>
    </source>
</evidence>
<evidence type="ECO:0000256" key="7">
    <source>
        <dbReference type="SAM" id="MobiDB-lite"/>
    </source>
</evidence>
<protein>
    <recommendedName>
        <fullName evidence="13">EF hand domain-containing protein</fullName>
    </recommendedName>
</protein>
<evidence type="ECO:0000313" key="12">
    <source>
        <dbReference type="Proteomes" id="UP000250266"/>
    </source>
</evidence>
<reference evidence="11 12" key="1">
    <citation type="journal article" date="2016" name="Nat. Commun.">
        <title>Ectomycorrhizal ecology is imprinted in the genome of the dominant symbiotic fungus Cenococcum geophilum.</title>
        <authorList>
            <consortium name="DOE Joint Genome Institute"/>
            <person name="Peter M."/>
            <person name="Kohler A."/>
            <person name="Ohm R.A."/>
            <person name="Kuo A."/>
            <person name="Krutzmann J."/>
            <person name="Morin E."/>
            <person name="Arend M."/>
            <person name="Barry K.W."/>
            <person name="Binder M."/>
            <person name="Choi C."/>
            <person name="Clum A."/>
            <person name="Copeland A."/>
            <person name="Grisel N."/>
            <person name="Haridas S."/>
            <person name="Kipfer T."/>
            <person name="LaButti K."/>
            <person name="Lindquist E."/>
            <person name="Lipzen A."/>
            <person name="Maire R."/>
            <person name="Meier B."/>
            <person name="Mihaltcheva S."/>
            <person name="Molinier V."/>
            <person name="Murat C."/>
            <person name="Poggeler S."/>
            <person name="Quandt C.A."/>
            <person name="Sperisen C."/>
            <person name="Tritt A."/>
            <person name="Tisserant E."/>
            <person name="Crous P.W."/>
            <person name="Henrissat B."/>
            <person name="Nehls U."/>
            <person name="Egli S."/>
            <person name="Spatafora J.W."/>
            <person name="Grigoriev I.V."/>
            <person name="Martin F.M."/>
        </authorList>
    </citation>
    <scope>NUCLEOTIDE SEQUENCE [LARGE SCALE GENOMIC DNA]</scope>
    <source>
        <strain evidence="11 12">CBS 459.81</strain>
    </source>
</reference>
<dbReference type="Pfam" id="PF00569">
    <property type="entry name" value="ZZ"/>
    <property type="match status" value="1"/>
</dbReference>
<dbReference type="PANTHER" id="PTHR23055">
    <property type="entry name" value="CALCIUM BINDING PROTEINS"/>
    <property type="match status" value="1"/>
</dbReference>
<dbReference type="Gene3D" id="3.30.60.90">
    <property type="match status" value="1"/>
</dbReference>
<dbReference type="GO" id="GO:0005829">
    <property type="term" value="C:cytosol"/>
    <property type="evidence" value="ECO:0007669"/>
    <property type="project" value="TreeGrafter"/>
</dbReference>
<keyword evidence="8" id="KW-0812">Transmembrane</keyword>
<dbReference type="InterPro" id="IPR043145">
    <property type="entry name" value="Znf_ZZ_sf"/>
</dbReference>
<dbReference type="GO" id="GO:0008270">
    <property type="term" value="F:zinc ion binding"/>
    <property type="evidence" value="ECO:0007669"/>
    <property type="project" value="UniProtKB-KW"/>
</dbReference>
<evidence type="ECO:0000256" key="6">
    <source>
        <dbReference type="PROSITE-ProRule" id="PRU00228"/>
    </source>
</evidence>
<feature type="domain" description="ZZ-type" evidence="9">
    <location>
        <begin position="240"/>
        <end position="292"/>
    </location>
</feature>
<evidence type="ECO:0008006" key="13">
    <source>
        <dbReference type="Google" id="ProtNLM"/>
    </source>
</evidence>
<dbReference type="OrthoDB" id="2122982at2759"/>
<dbReference type="PRINTS" id="PR00450">
    <property type="entry name" value="RECOVERIN"/>
</dbReference>
<keyword evidence="8" id="KW-1133">Transmembrane helix</keyword>
<dbReference type="Proteomes" id="UP000250266">
    <property type="component" value="Unassembled WGS sequence"/>
</dbReference>
<feature type="domain" description="EF-hand" evidence="10">
    <location>
        <begin position="378"/>
        <end position="413"/>
    </location>
</feature>
<feature type="region of interest" description="Disordered" evidence="7">
    <location>
        <begin position="981"/>
        <end position="1028"/>
    </location>
</feature>
<evidence type="ECO:0000313" key="11">
    <source>
        <dbReference type="EMBL" id="OCK79577.1"/>
    </source>
</evidence>
<feature type="compositionally biased region" description="Low complexity" evidence="7">
    <location>
        <begin position="913"/>
        <end position="927"/>
    </location>
</feature>
<accession>A0A8E2JEM8</accession>
<feature type="transmembrane region" description="Helical" evidence="8">
    <location>
        <begin position="12"/>
        <end position="32"/>
    </location>
</feature>
<dbReference type="PROSITE" id="PS00018">
    <property type="entry name" value="EF_HAND_1"/>
    <property type="match status" value="2"/>
</dbReference>
<dbReference type="Pfam" id="PF00036">
    <property type="entry name" value="EF-hand_1"/>
    <property type="match status" value="1"/>
</dbReference>
<dbReference type="GO" id="GO:0016020">
    <property type="term" value="C:membrane"/>
    <property type="evidence" value="ECO:0007669"/>
    <property type="project" value="TreeGrafter"/>
</dbReference>
<dbReference type="Gene3D" id="1.10.238.10">
    <property type="entry name" value="EF-hand"/>
    <property type="match status" value="1"/>
</dbReference>
<evidence type="ECO:0000256" key="8">
    <source>
        <dbReference type="SAM" id="Phobius"/>
    </source>
</evidence>
<dbReference type="SMART" id="SM00291">
    <property type="entry name" value="ZnF_ZZ"/>
    <property type="match status" value="1"/>
</dbReference>
<dbReference type="PROSITE" id="PS01357">
    <property type="entry name" value="ZF_ZZ_1"/>
    <property type="match status" value="1"/>
</dbReference>
<evidence type="ECO:0000256" key="4">
    <source>
        <dbReference type="ARBA" id="ARBA00022833"/>
    </source>
</evidence>
<keyword evidence="3 6" id="KW-0863">Zinc-finger</keyword>
<feature type="domain" description="EF-hand" evidence="10">
    <location>
        <begin position="414"/>
        <end position="449"/>
    </location>
</feature>
<feature type="compositionally biased region" description="Basic and acidic residues" evidence="7">
    <location>
        <begin position="936"/>
        <end position="947"/>
    </location>
</feature>
<sequence>MASSTTSSLSRHRPAILFLTGAAAAFTAYIIYNSFQGPPAGGLHRSNAIRRVRPRQRRNRSGSHTVAFVDVLQHIQNDPPDLGEVTFFGVEIALNPLHLISPTELRGIALRASPESDPEEINALIQQVYDTFLRRFLEVEFPQRPMLASERTAVMSWLEGRGPEPEVIFRNFTWHANRFSGQVDGVQDADGGGSVAGTEISWHTADDSTEENTVPGDGQTLRRTLYHIAEDRARQEGVIHRGVSCDGCDARPIRGIRWRCANCADFDLCSDCEATNSHTKTHIFYKIRIPAPYLGLPKQAPVYPGRPHMMSPSINGPLKKRLVSETKIEGEEIEALWDQFTCLADSEWRDDPNSIGWSIDRRSFNQAFIPRYSTFVSAPNLIYDRIFAYYDTNHDGKIGFEEFVKGLDGMHSRDPTVKLRIVFNGYDIDGDGFISRKDVLRIFRAYYAIEKEATRNYIADSTDELSVAGALDVINSGQPLGSAFTQSAIPPGARHRRLEEKTPDRFGDLRSQRNGAVTDDTEDIADRAEIIGNTGSRFEDEFDPVTGDPVPRPHDMQQEFIRERWQRRQFYVDEEEGMKEPEGFEEDVDSSDDEKQNDIAGEAPPTPDQPLTPNEPHNVTRGSRSSSRVRFQDDVDMDTRSNASTSSRPMGERWGGYEIPEPEKDLGKEVLYQITQQAFNELLSPLFREKEDLAMEASTTRAMRRKHRAVLDTLANEYEREVLNNKTVAFLGAYRYSRSMMYRMTVCLDTYRDYFETMRQGYLTRVGAQDQLRKILMAAESTIVNESNPLDDAFQPKPQEIWGAKLVRLQFFHEVQAALLDLFARAGWIPYENPDQKPPQRPKRSDLKPKNTQSSYESDGISPGQNLPLGIHQYLRQSPTRYDQSPSRGEASSSQDPTMPQFRPNSLAEILGTSSTNSEQPSSSPTEGLPGLINQESREDNPMDHHYGAEIHDWDDLEPPTRFQSCEASGQFFIQPNSLHTLSSQPEESPLLASPRPPTPIPAASRSILHSRPSPSDPHNTPKSDNDPVMYLFSLNVETLQLKATPGTPAPPTSSHPSDPSHIVEHQLRHAASDPTSPCHMAWLASLDAVDREITERKGAGLLDYSEFKDKVLREGRLRFLEAWMDWVSF</sequence>
<evidence type="ECO:0000259" key="9">
    <source>
        <dbReference type="PROSITE" id="PS50135"/>
    </source>
</evidence>
<keyword evidence="8" id="KW-0472">Membrane</keyword>
<keyword evidence="1" id="KW-0479">Metal-binding</keyword>
<keyword evidence="4" id="KW-0862">Zinc</keyword>
<dbReference type="GO" id="GO:0005509">
    <property type="term" value="F:calcium ion binding"/>
    <property type="evidence" value="ECO:0007669"/>
    <property type="project" value="InterPro"/>
</dbReference>
<dbReference type="PROSITE" id="PS50135">
    <property type="entry name" value="ZF_ZZ_2"/>
    <property type="match status" value="1"/>
</dbReference>
<dbReference type="PROSITE" id="PS50222">
    <property type="entry name" value="EF_HAND_2"/>
    <property type="match status" value="2"/>
</dbReference>
<evidence type="ECO:0000256" key="3">
    <source>
        <dbReference type="ARBA" id="ARBA00022771"/>
    </source>
</evidence>
<dbReference type="AlphaFoldDB" id="A0A8E2JEM8"/>
<feature type="compositionally biased region" description="Acidic residues" evidence="7">
    <location>
        <begin position="573"/>
        <end position="592"/>
    </location>
</feature>
<feature type="region of interest" description="Disordered" evidence="7">
    <location>
        <begin position="483"/>
        <end position="557"/>
    </location>
</feature>
<dbReference type="SUPFAM" id="SSF47473">
    <property type="entry name" value="EF-hand"/>
    <property type="match status" value="1"/>
</dbReference>
<dbReference type="SMART" id="SM00054">
    <property type="entry name" value="EFh"/>
    <property type="match status" value="2"/>
</dbReference>
<keyword evidence="5" id="KW-0106">Calcium</keyword>
<dbReference type="PANTHER" id="PTHR23055:SF187">
    <property type="entry name" value="EF HAND DOMAIN PROTEIN (AFU_ORTHOLOGUE AFUA_6G07310)"/>
    <property type="match status" value="1"/>
</dbReference>
<evidence type="ECO:0000256" key="5">
    <source>
        <dbReference type="ARBA" id="ARBA00022837"/>
    </source>
</evidence>
<dbReference type="EMBL" id="KV744998">
    <property type="protein sequence ID" value="OCK79577.1"/>
    <property type="molecule type" value="Genomic_DNA"/>
</dbReference>
<dbReference type="CDD" id="cd00051">
    <property type="entry name" value="EFh"/>
    <property type="match status" value="1"/>
</dbReference>
<feature type="compositionally biased region" description="Polar residues" evidence="7">
    <location>
        <begin position="875"/>
        <end position="898"/>
    </location>
</feature>
<dbReference type="InterPro" id="IPR002048">
    <property type="entry name" value="EF_hand_dom"/>
</dbReference>
<feature type="compositionally biased region" description="Basic and acidic residues" evidence="7">
    <location>
        <begin position="630"/>
        <end position="639"/>
    </location>
</feature>
<evidence type="ECO:0000256" key="1">
    <source>
        <dbReference type="ARBA" id="ARBA00022723"/>
    </source>
</evidence>
<evidence type="ECO:0000259" key="10">
    <source>
        <dbReference type="PROSITE" id="PS50222"/>
    </source>
</evidence>
<dbReference type="InterPro" id="IPR011992">
    <property type="entry name" value="EF-hand-dom_pair"/>
</dbReference>
<dbReference type="InterPro" id="IPR018247">
    <property type="entry name" value="EF_Hand_1_Ca_BS"/>
</dbReference>
<feature type="compositionally biased region" description="Basic and acidic residues" evidence="7">
    <location>
        <begin position="497"/>
        <end position="511"/>
    </location>
</feature>
<keyword evidence="2" id="KW-0677">Repeat</keyword>
<name>A0A8E2JEM8_9PEZI</name>
<dbReference type="InterPro" id="IPR000433">
    <property type="entry name" value="Znf_ZZ"/>
</dbReference>
<dbReference type="CDD" id="cd02340">
    <property type="entry name" value="ZZ_NBR1_like"/>
    <property type="match status" value="1"/>
</dbReference>